<dbReference type="Pfam" id="PF00005">
    <property type="entry name" value="ABC_tran"/>
    <property type="match status" value="1"/>
</dbReference>
<dbReference type="SMART" id="SM00382">
    <property type="entry name" value="AAA"/>
    <property type="match status" value="1"/>
</dbReference>
<dbReference type="PATRIC" id="fig|1359163.3.peg.535"/>
<dbReference type="InterPro" id="IPR003439">
    <property type="entry name" value="ABC_transporter-like_ATP-bd"/>
</dbReference>
<reference evidence="9 10" key="1">
    <citation type="submission" date="2015-02" db="EMBL/GenBank/DDBJ databases">
        <title>Genome Sequencing of Rickettsiales.</title>
        <authorList>
            <person name="Daugherty S.C."/>
            <person name="Su Q."/>
            <person name="Abolude K."/>
            <person name="Beier-Sexton M."/>
            <person name="Carlyon J.A."/>
            <person name="Carter R."/>
            <person name="Day N.P."/>
            <person name="Dumler S.J."/>
            <person name="Dyachenko V."/>
            <person name="Godinez A."/>
            <person name="Kurtti T.J."/>
            <person name="Lichay M."/>
            <person name="Mullins K.E."/>
            <person name="Ott S."/>
            <person name="Pappas-Brown V."/>
            <person name="Paris D.H."/>
            <person name="Patel P."/>
            <person name="Richards A.L."/>
            <person name="Sadzewicz L."/>
            <person name="Sears K."/>
            <person name="Seidman D."/>
            <person name="Sengamalay N."/>
            <person name="Stenos J."/>
            <person name="Tallon L.J."/>
            <person name="Vincent G."/>
            <person name="Fraser C.M."/>
            <person name="Munderloh U."/>
            <person name="Dunning-Hotopp J.C."/>
        </authorList>
    </citation>
    <scope>NUCLEOTIDE SEQUENCE [LARGE SCALE GENOMIC DNA]</scope>
    <source>
        <strain evidence="9 10">RAC413</strain>
    </source>
</reference>
<dbReference type="PANTHER" id="PTHR43499">
    <property type="entry name" value="ABC TRANSPORTER I FAMILY MEMBER 1"/>
    <property type="match status" value="1"/>
</dbReference>
<evidence type="ECO:0000313" key="10">
    <source>
        <dbReference type="Proteomes" id="UP000033562"/>
    </source>
</evidence>
<evidence type="ECO:0000256" key="7">
    <source>
        <dbReference type="ARBA" id="ARBA00024725"/>
    </source>
</evidence>
<feature type="domain" description="ABC transporter" evidence="8">
    <location>
        <begin position="2"/>
        <end position="200"/>
    </location>
</feature>
<dbReference type="STRING" id="1359163.NLO413_0547"/>
<protein>
    <submittedName>
        <fullName evidence="9">Heme ABC exporter, ATP-binding protein CcmA</fullName>
        <ecNumber evidence="9">3.6.3.41</ecNumber>
    </submittedName>
</protein>
<dbReference type="EMBL" id="LANX01000001">
    <property type="protein sequence ID" value="KJV69170.1"/>
    <property type="molecule type" value="Genomic_DNA"/>
</dbReference>
<dbReference type="Proteomes" id="UP000033562">
    <property type="component" value="Unassembled WGS sequence"/>
</dbReference>
<organism evidence="9 10">
    <name type="scientific">Candidatus Neoehrlichia procyonis str. RAC413</name>
    <dbReference type="NCBI Taxonomy" id="1359163"/>
    <lineage>
        <taxon>Bacteria</taxon>
        <taxon>Pseudomonadati</taxon>
        <taxon>Pseudomonadota</taxon>
        <taxon>Alphaproteobacteria</taxon>
        <taxon>Rickettsiales</taxon>
        <taxon>Anaplasmataceae</taxon>
        <taxon>Candidatus Neoehrlichia</taxon>
    </lineage>
</organism>
<dbReference type="EC" id="3.6.3.41" evidence="9"/>
<keyword evidence="6" id="KW-0472">Membrane</keyword>
<evidence type="ECO:0000313" key="9">
    <source>
        <dbReference type="EMBL" id="KJV69170.1"/>
    </source>
</evidence>
<comment type="function">
    <text evidence="7">Part of an ABC transporter complex. Transmembrane domains (TMD) form a pore in the inner membrane and the ATP-binding domain (NBD) is responsible for energy generation.</text>
</comment>
<dbReference type="NCBIfam" id="TIGR01189">
    <property type="entry name" value="ccmA"/>
    <property type="match status" value="1"/>
</dbReference>
<dbReference type="RefSeq" id="WP_045808944.1">
    <property type="nucleotide sequence ID" value="NZ_LANX01000001.1"/>
</dbReference>
<name>A0A0F3NMB4_9RICK</name>
<dbReference type="GO" id="GO:0005524">
    <property type="term" value="F:ATP binding"/>
    <property type="evidence" value="ECO:0007669"/>
    <property type="project" value="UniProtKB-KW"/>
</dbReference>
<keyword evidence="2" id="KW-0547">Nucleotide-binding</keyword>
<keyword evidence="3" id="KW-0201">Cytochrome c-type biogenesis</keyword>
<dbReference type="OrthoDB" id="9800654at2"/>
<evidence type="ECO:0000256" key="2">
    <source>
        <dbReference type="ARBA" id="ARBA00022741"/>
    </source>
</evidence>
<gene>
    <name evidence="9" type="primary">ccmA</name>
    <name evidence="9" type="ORF">NLO413_0547</name>
</gene>
<evidence type="ECO:0000256" key="5">
    <source>
        <dbReference type="ARBA" id="ARBA00022967"/>
    </source>
</evidence>
<evidence type="ECO:0000256" key="6">
    <source>
        <dbReference type="ARBA" id="ARBA00023136"/>
    </source>
</evidence>
<keyword evidence="4 9" id="KW-0067">ATP-binding</keyword>
<dbReference type="Gene3D" id="3.40.50.300">
    <property type="entry name" value="P-loop containing nucleotide triphosphate hydrolases"/>
    <property type="match status" value="1"/>
</dbReference>
<dbReference type="GO" id="GO:0017004">
    <property type="term" value="P:cytochrome complex assembly"/>
    <property type="evidence" value="ECO:0007669"/>
    <property type="project" value="UniProtKB-KW"/>
</dbReference>
<keyword evidence="10" id="KW-1185">Reference proteome</keyword>
<dbReference type="InterPro" id="IPR027417">
    <property type="entry name" value="P-loop_NTPase"/>
</dbReference>
<dbReference type="PROSITE" id="PS50893">
    <property type="entry name" value="ABC_TRANSPORTER_2"/>
    <property type="match status" value="1"/>
</dbReference>
<dbReference type="PANTHER" id="PTHR43499:SF1">
    <property type="entry name" value="ABC TRANSPORTER I FAMILY MEMBER 1"/>
    <property type="match status" value="1"/>
</dbReference>
<dbReference type="SUPFAM" id="SSF52540">
    <property type="entry name" value="P-loop containing nucleoside triphosphate hydrolases"/>
    <property type="match status" value="1"/>
</dbReference>
<dbReference type="AlphaFoldDB" id="A0A0F3NMB4"/>
<dbReference type="InterPro" id="IPR005895">
    <property type="entry name" value="ABC_transptr_haem_export_CcmA"/>
</dbReference>
<dbReference type="GO" id="GO:0016887">
    <property type="term" value="F:ATP hydrolysis activity"/>
    <property type="evidence" value="ECO:0007669"/>
    <property type="project" value="InterPro"/>
</dbReference>
<evidence type="ECO:0000256" key="1">
    <source>
        <dbReference type="ARBA" id="ARBA00022448"/>
    </source>
</evidence>
<sequence>MLECINISCYRGEKRLFNNLSFSASRGSVTLIIGGNGSGKTTLLRAMIGLFPIKSGSIKFCNCPIKLLDSYLSQVTYIGHKNACSETLTVLENLMFWANLKGTQELIEAAVYFFSLQSILEIQYKNLSTGWKRKVALSRLLVYNTSIWIIDEPFANLDPNSIELVTELISNRQEQKGIIIISDHKANISLPSYQTVNIESFQ</sequence>
<accession>A0A0F3NMB4</accession>
<evidence type="ECO:0000256" key="3">
    <source>
        <dbReference type="ARBA" id="ARBA00022748"/>
    </source>
</evidence>
<dbReference type="InterPro" id="IPR003593">
    <property type="entry name" value="AAA+_ATPase"/>
</dbReference>
<comment type="caution">
    <text evidence="9">The sequence shown here is derived from an EMBL/GenBank/DDBJ whole genome shotgun (WGS) entry which is preliminary data.</text>
</comment>
<keyword evidence="5" id="KW-1278">Translocase</keyword>
<evidence type="ECO:0000259" key="8">
    <source>
        <dbReference type="PROSITE" id="PS50893"/>
    </source>
</evidence>
<keyword evidence="9" id="KW-0378">Hydrolase</keyword>
<keyword evidence="1" id="KW-0813">Transport</keyword>
<proteinExistence type="predicted"/>
<dbReference type="GO" id="GO:0022857">
    <property type="term" value="F:transmembrane transporter activity"/>
    <property type="evidence" value="ECO:0007669"/>
    <property type="project" value="InterPro"/>
</dbReference>
<evidence type="ECO:0000256" key="4">
    <source>
        <dbReference type="ARBA" id="ARBA00022840"/>
    </source>
</evidence>